<dbReference type="InterPro" id="IPR050553">
    <property type="entry name" value="Thioredoxin_ResA/DsbE_sf"/>
</dbReference>
<keyword evidence="3" id="KW-1015">Disulfide bond</keyword>
<reference evidence="8" key="2">
    <citation type="journal article" date="2017" name="Genome Announc.">
        <title>Draft genome sequence of Paludibacter jiangxiensis NM7(T), a propionate-producing fermentative bacterium.</title>
        <authorList>
            <person name="Qiu Y.-L."/>
            <person name="Tourlousse D.M."/>
            <person name="Matsuura N."/>
            <person name="Ohashi A."/>
            <person name="Sekiguchi Y."/>
        </authorList>
    </citation>
    <scope>NUCLEOTIDE SEQUENCE [LARGE SCALE GENOMIC DNA]</scope>
    <source>
        <strain evidence="8">NM7</strain>
    </source>
</reference>
<dbReference type="GO" id="GO:0017004">
    <property type="term" value="P:cytochrome complex assembly"/>
    <property type="evidence" value="ECO:0007669"/>
    <property type="project" value="UniProtKB-KW"/>
</dbReference>
<dbReference type="RefSeq" id="WP_068705174.1">
    <property type="nucleotide sequence ID" value="NZ_BDCR01000004.1"/>
</dbReference>
<dbReference type="PROSITE" id="PS51352">
    <property type="entry name" value="THIOREDOXIN_2"/>
    <property type="match status" value="1"/>
</dbReference>
<dbReference type="STRING" id="681398.PJIAN_4258"/>
<evidence type="ECO:0000256" key="3">
    <source>
        <dbReference type="ARBA" id="ARBA00023157"/>
    </source>
</evidence>
<dbReference type="GO" id="GO:0030313">
    <property type="term" value="C:cell envelope"/>
    <property type="evidence" value="ECO:0007669"/>
    <property type="project" value="UniProtKB-SubCell"/>
</dbReference>
<dbReference type="OrthoDB" id="9794348at2"/>
<dbReference type="Proteomes" id="UP000076586">
    <property type="component" value="Unassembled WGS sequence"/>
</dbReference>
<accession>A0A161LG21</accession>
<dbReference type="PROSITE" id="PS00194">
    <property type="entry name" value="THIOREDOXIN_1"/>
    <property type="match status" value="1"/>
</dbReference>
<evidence type="ECO:0000313" key="7">
    <source>
        <dbReference type="EMBL" id="GAT63717.1"/>
    </source>
</evidence>
<name>A0A161LG21_9BACT</name>
<dbReference type="Gene3D" id="3.40.30.10">
    <property type="entry name" value="Glutaredoxin"/>
    <property type="match status" value="1"/>
</dbReference>
<dbReference type="GO" id="GO:0016491">
    <property type="term" value="F:oxidoreductase activity"/>
    <property type="evidence" value="ECO:0007669"/>
    <property type="project" value="InterPro"/>
</dbReference>
<comment type="subcellular location">
    <subcellularLocation>
        <location evidence="1">Cell envelope</location>
    </subcellularLocation>
</comment>
<keyword evidence="8" id="KW-1185">Reference proteome</keyword>
<dbReference type="Pfam" id="PF00578">
    <property type="entry name" value="AhpC-TSA"/>
    <property type="match status" value="1"/>
</dbReference>
<dbReference type="Pfam" id="PF14289">
    <property type="entry name" value="DUF4369"/>
    <property type="match status" value="1"/>
</dbReference>
<evidence type="ECO:0000313" key="8">
    <source>
        <dbReference type="Proteomes" id="UP000076586"/>
    </source>
</evidence>
<evidence type="ECO:0000256" key="1">
    <source>
        <dbReference type="ARBA" id="ARBA00004196"/>
    </source>
</evidence>
<protein>
    <submittedName>
        <fullName evidence="7">Peroxiredoxin</fullName>
    </submittedName>
</protein>
<feature type="signal peptide" evidence="5">
    <location>
        <begin position="1"/>
        <end position="18"/>
    </location>
</feature>
<dbReference type="AlphaFoldDB" id="A0A161LG21"/>
<dbReference type="InterPro" id="IPR013766">
    <property type="entry name" value="Thioredoxin_domain"/>
</dbReference>
<organism evidence="7 8">
    <name type="scientific">Paludibacter jiangxiensis</name>
    <dbReference type="NCBI Taxonomy" id="681398"/>
    <lineage>
        <taxon>Bacteria</taxon>
        <taxon>Pseudomonadati</taxon>
        <taxon>Bacteroidota</taxon>
        <taxon>Bacteroidia</taxon>
        <taxon>Bacteroidales</taxon>
        <taxon>Paludibacteraceae</taxon>
        <taxon>Paludibacter</taxon>
    </lineage>
</organism>
<dbReference type="SUPFAM" id="SSF52833">
    <property type="entry name" value="Thioredoxin-like"/>
    <property type="match status" value="1"/>
</dbReference>
<reference evidence="8" key="1">
    <citation type="submission" date="2016-04" db="EMBL/GenBank/DDBJ databases">
        <title>Draft genome sequence of Paludibacter jiangxiensis strain NM7.</title>
        <authorList>
            <person name="Qiu Y."/>
            <person name="Matsuura N."/>
            <person name="Ohashi A."/>
            <person name="Tourlousse M.D."/>
            <person name="Sekiguchi Y."/>
        </authorList>
    </citation>
    <scope>NUCLEOTIDE SEQUENCE [LARGE SCALE GENOMIC DNA]</scope>
    <source>
        <strain evidence="8">NM7</strain>
    </source>
</reference>
<dbReference type="PANTHER" id="PTHR42852">
    <property type="entry name" value="THIOL:DISULFIDE INTERCHANGE PROTEIN DSBE"/>
    <property type="match status" value="1"/>
</dbReference>
<dbReference type="InterPro" id="IPR025380">
    <property type="entry name" value="DUF4369"/>
</dbReference>
<keyword evidence="2" id="KW-0201">Cytochrome c-type biogenesis</keyword>
<dbReference type="InterPro" id="IPR000866">
    <property type="entry name" value="AhpC/TSA"/>
</dbReference>
<keyword evidence="4" id="KW-0676">Redox-active center</keyword>
<dbReference type="InterPro" id="IPR036249">
    <property type="entry name" value="Thioredoxin-like_sf"/>
</dbReference>
<evidence type="ECO:0000259" key="6">
    <source>
        <dbReference type="PROSITE" id="PS51352"/>
    </source>
</evidence>
<evidence type="ECO:0000256" key="5">
    <source>
        <dbReference type="SAM" id="SignalP"/>
    </source>
</evidence>
<dbReference type="CDD" id="cd02966">
    <property type="entry name" value="TlpA_like_family"/>
    <property type="match status" value="1"/>
</dbReference>
<comment type="caution">
    <text evidence="7">The sequence shown here is derived from an EMBL/GenBank/DDBJ whole genome shotgun (WGS) entry which is preliminary data.</text>
</comment>
<dbReference type="InterPro" id="IPR017937">
    <property type="entry name" value="Thioredoxin_CS"/>
</dbReference>
<proteinExistence type="predicted"/>
<dbReference type="GO" id="GO:0016209">
    <property type="term" value="F:antioxidant activity"/>
    <property type="evidence" value="ECO:0007669"/>
    <property type="project" value="InterPro"/>
</dbReference>
<evidence type="ECO:0000256" key="4">
    <source>
        <dbReference type="ARBA" id="ARBA00023284"/>
    </source>
</evidence>
<feature type="chain" id="PRO_5007823816" evidence="5">
    <location>
        <begin position="19"/>
        <end position="377"/>
    </location>
</feature>
<dbReference type="PANTHER" id="PTHR42852:SF6">
    <property type="entry name" value="THIOL:DISULFIDE INTERCHANGE PROTEIN DSBE"/>
    <property type="match status" value="1"/>
</dbReference>
<gene>
    <name evidence="7" type="ORF">PJIAN_4258</name>
</gene>
<evidence type="ECO:0000256" key="2">
    <source>
        <dbReference type="ARBA" id="ARBA00022748"/>
    </source>
</evidence>
<dbReference type="EMBL" id="BDCR01000004">
    <property type="protein sequence ID" value="GAT63717.1"/>
    <property type="molecule type" value="Genomic_DNA"/>
</dbReference>
<feature type="domain" description="Thioredoxin" evidence="6">
    <location>
        <begin position="235"/>
        <end position="377"/>
    </location>
</feature>
<keyword evidence="5" id="KW-0732">Signal</keyword>
<sequence length="377" mass="41612">MKNPLLLLFCTLPVAMFAQQSYTLTGKIGELNAPAKIYLQHQVDKKMVIDTAKLVKGSFTFKGTVGDPEYARLVIDHEGKGLQAIRQPDLKTIFVESGTITFQSKDSIANASISGSKTNSEYQSLLKLLDPVIRAQKALSAEYQAAPQSKRESKEFMADLEKRDDAITAEQNKILASFIKANPGSFVSLAMLNNLAGATPNPNEMEPIFNQLSDNIKNSKTGQEYAKGLMQLKATAIGSIAPDFTMNDPNGKPVALSSFRGKYLLLDFWASWCGPCRRENPNVVAAYNHFKDKNFTILGVSLDNENGKDAWLAAIAKDGLTWNHVSDLKYWNNAAAQLYQVRSIPQNFLLDPNGKIIAKNLRGEDLEKKLTEIFAGK</sequence>